<dbReference type="Proteomes" id="UP001230051">
    <property type="component" value="Unassembled WGS sequence"/>
</dbReference>
<keyword evidence="2" id="KW-1185">Reference proteome</keyword>
<organism evidence="1 2">
    <name type="scientific">Acipenser oxyrinchus oxyrinchus</name>
    <dbReference type="NCBI Taxonomy" id="40147"/>
    <lineage>
        <taxon>Eukaryota</taxon>
        <taxon>Metazoa</taxon>
        <taxon>Chordata</taxon>
        <taxon>Craniata</taxon>
        <taxon>Vertebrata</taxon>
        <taxon>Euteleostomi</taxon>
        <taxon>Actinopterygii</taxon>
        <taxon>Chondrostei</taxon>
        <taxon>Acipenseriformes</taxon>
        <taxon>Acipenseridae</taxon>
        <taxon>Acipenser</taxon>
    </lineage>
</organism>
<protein>
    <submittedName>
        <fullName evidence="1">Uncharacterized protein</fullName>
    </submittedName>
</protein>
<name>A0AAD8DG81_ACIOX</name>
<evidence type="ECO:0000313" key="1">
    <source>
        <dbReference type="EMBL" id="KAK1168740.1"/>
    </source>
</evidence>
<feature type="non-terminal residue" evidence="1">
    <location>
        <position position="1"/>
    </location>
</feature>
<dbReference type="PANTHER" id="PTHR31594:SF16">
    <property type="entry name" value="SI:CH211-281L24.3"/>
    <property type="match status" value="1"/>
</dbReference>
<comment type="caution">
    <text evidence="1">The sequence shown here is derived from an EMBL/GenBank/DDBJ whole genome shotgun (WGS) entry which is preliminary data.</text>
</comment>
<dbReference type="Gene3D" id="1.20.58.1200">
    <property type="entry name" value="RNA silencing suppressor P21, N-terminal domain"/>
    <property type="match status" value="5"/>
</dbReference>
<gene>
    <name evidence="1" type="ORF">AOXY_G9595</name>
</gene>
<dbReference type="EMBL" id="JAGXEW010000008">
    <property type="protein sequence ID" value="KAK1168740.1"/>
    <property type="molecule type" value="Genomic_DNA"/>
</dbReference>
<evidence type="ECO:0000313" key="2">
    <source>
        <dbReference type="Proteomes" id="UP001230051"/>
    </source>
</evidence>
<reference evidence="1" key="1">
    <citation type="submission" date="2022-02" db="EMBL/GenBank/DDBJ databases">
        <title>Atlantic sturgeon de novo genome assembly.</title>
        <authorList>
            <person name="Stock M."/>
            <person name="Klopp C."/>
            <person name="Guiguen Y."/>
            <person name="Cabau C."/>
            <person name="Parinello H."/>
            <person name="Santidrian Yebra-Pimentel E."/>
            <person name="Kuhl H."/>
            <person name="Dirks R.P."/>
            <person name="Guessner J."/>
            <person name="Wuertz S."/>
            <person name="Du K."/>
            <person name="Schartl M."/>
        </authorList>
    </citation>
    <scope>NUCLEOTIDE SEQUENCE</scope>
    <source>
        <strain evidence="1">STURGEONOMICS-FGT-2020</strain>
        <tissue evidence="1">Whole blood</tissue>
    </source>
</reference>
<proteinExistence type="predicted"/>
<sequence length="1417" mass="165571">IELNRMKQEMYPELWRSALEIGQENEINNLLRLCRNEIHLPVEQTVFSRAAQVINRSEQKIVVCLHWIFSCDQLGDTLIDPLLTCLPNIAFIRFPGLSRWNEQSADCKHKATSFLLDMVLRAADYEKQTGHRSDFTFSSYSPRDDRNETQTEFLLDLYSHGKEYETQTGKEVLQTLLPVYLSFPKTWSMDLTKRKASLFLEIFTFYKVKRPAVLRNWTTEESELRSLLECLQYISELRFPELSMWDLESAEWKKNTSFLLDMVQRAAEYKEQTGHRGLELLLSAFSLSFSRYNEDAQTEFLLDLYSLGKEYETQTGKEVLQTLLPVYQSVHETWIMDLTKRKASLFLEIFTFYKVKRPVELWNWTTEESELRGLLECLQYISELRFPQLYWWNRESAQRKQKAISFLLDMMQRAAEYKEQTGHRVLELLLSAFSLSLHDEDLEDQYEAQSEFLLDLYSLGKEYETQTGKEVLQTLLPVYQSVPETWIMDLTKRKASFFLEIFAFYKVKIPVELWNWTTEESELRSLLECLQYISELRFRELYLWNTQSAEWKKNTSFLLDMVQRAAEYKEQTGHRGLELLLSAFSLSLHDEDLEDQYEAQSEFLLDLYSLGKEYETQTGKEVLQTLLPVYQSVPETWIMDLTKRKASFFLEIFAFYKVKIPVELWNWTTEESELRSLLECLQYISELRFPELSRWNTQSAEWKQKAISFLLDVVQRAAEYKEQTGHRVRELLLSAFSLSFSRYNEDAQTEFLLDLYSLGKEYETQTGKEVLQTLLPVYQSIPETWSMDLTKRKASLFLEIFTFYKVKRPAVLRNWTTEESELRSFLECLQYISELSCDDRAFLNICKTLSTYDRDEAKKQSCLFMKKLDPALTLPSLLTTSSCRSIGKVLRFSGSNLKLSLTPSNISLKGIHLLTKSWTHLEKLRMNEMLIRKLTRQLMSRRQENPVTVEEIALDLSSTERKPRRVSILVSNLAFILRHWTVSCLDLSACTIEGHSLVVLLCQQKHGNIKLSKESLQQLALAVYEAQEDMLAASFLEKVDHDLTPCNLTWEVLHFLLQHARQKVKVNFRKSKLQNNMKELTHLLPQIHTLRLSAEFCKRIVQEIVQRGDCKLIFSFLEATDNWLNLNNTVLSSTDCDAILHFIDHSNNVRLNLLWTSISEDDTEKLVLVIGKVSEICLERHMLLRFLHRIYRSKDPGAACSFLKALQGKLNFSTSDTIDITEEESSFCLTLEDCRAIATALLLSGGESELVLDDCEVQDDGLEWLFNVFQNVKLRTNKMILQRLLLLAYENDKRHVKMATCRGLSLSAATRNEMDLSDTPLNEDTCRALAHVVHSSEGGWELDLSNCRLSDQCINQLQTCLHRIQLLDLSKNDITDSGAMIIHEVVYRNPSLKTVRLFNNKIKNMRIFRTDSRYEIW</sequence>
<accession>A0AAD8DG81</accession>
<dbReference type="PANTHER" id="PTHR31594">
    <property type="entry name" value="AIG1-TYPE G DOMAIN-CONTAINING PROTEIN"/>
    <property type="match status" value="1"/>
</dbReference>
<dbReference type="Gene3D" id="3.80.10.10">
    <property type="entry name" value="Ribonuclease Inhibitor"/>
    <property type="match status" value="1"/>
</dbReference>
<dbReference type="InterPro" id="IPR052090">
    <property type="entry name" value="Cytolytic_pore-forming_toxin"/>
</dbReference>
<dbReference type="InterPro" id="IPR032675">
    <property type="entry name" value="LRR_dom_sf"/>
</dbReference>
<dbReference type="SUPFAM" id="SSF52047">
    <property type="entry name" value="RNI-like"/>
    <property type="match status" value="2"/>
</dbReference>